<comment type="caution">
    <text evidence="2">The sequence shown here is derived from an EMBL/GenBank/DDBJ whole genome shotgun (WGS) entry which is preliminary data.</text>
</comment>
<feature type="region of interest" description="Disordered" evidence="1">
    <location>
        <begin position="373"/>
        <end position="430"/>
    </location>
</feature>
<evidence type="ECO:0008006" key="4">
    <source>
        <dbReference type="Google" id="ProtNLM"/>
    </source>
</evidence>
<feature type="compositionally biased region" description="Polar residues" evidence="1">
    <location>
        <begin position="935"/>
        <end position="947"/>
    </location>
</feature>
<feature type="region of interest" description="Disordered" evidence="1">
    <location>
        <begin position="904"/>
        <end position="964"/>
    </location>
</feature>
<dbReference type="Proteomes" id="UP000829196">
    <property type="component" value="Unassembled WGS sequence"/>
</dbReference>
<name>A0A8T3AGX6_DENNO</name>
<organism evidence="2 3">
    <name type="scientific">Dendrobium nobile</name>
    <name type="common">Orchid</name>
    <dbReference type="NCBI Taxonomy" id="94219"/>
    <lineage>
        <taxon>Eukaryota</taxon>
        <taxon>Viridiplantae</taxon>
        <taxon>Streptophyta</taxon>
        <taxon>Embryophyta</taxon>
        <taxon>Tracheophyta</taxon>
        <taxon>Spermatophyta</taxon>
        <taxon>Magnoliopsida</taxon>
        <taxon>Liliopsida</taxon>
        <taxon>Asparagales</taxon>
        <taxon>Orchidaceae</taxon>
        <taxon>Epidendroideae</taxon>
        <taxon>Malaxideae</taxon>
        <taxon>Dendrobiinae</taxon>
        <taxon>Dendrobium</taxon>
    </lineage>
</organism>
<feature type="compositionally biased region" description="Basic and acidic residues" evidence="1">
    <location>
        <begin position="904"/>
        <end position="920"/>
    </location>
</feature>
<keyword evidence="3" id="KW-1185">Reference proteome</keyword>
<feature type="compositionally biased region" description="Basic and acidic residues" evidence="1">
    <location>
        <begin position="411"/>
        <end position="422"/>
    </location>
</feature>
<feature type="region of interest" description="Disordered" evidence="1">
    <location>
        <begin position="288"/>
        <end position="335"/>
    </location>
</feature>
<feature type="compositionally biased region" description="Polar residues" evidence="1">
    <location>
        <begin position="289"/>
        <end position="298"/>
    </location>
</feature>
<gene>
    <name evidence="2" type="ORF">KFK09_023603</name>
</gene>
<feature type="region of interest" description="Disordered" evidence="1">
    <location>
        <begin position="470"/>
        <end position="499"/>
    </location>
</feature>
<reference evidence="2" key="1">
    <citation type="journal article" date="2022" name="Front. Genet.">
        <title>Chromosome-Scale Assembly of the Dendrobium nobile Genome Provides Insights Into the Molecular Mechanism of the Biosynthesis of the Medicinal Active Ingredient of Dendrobium.</title>
        <authorList>
            <person name="Xu Q."/>
            <person name="Niu S.-C."/>
            <person name="Li K.-L."/>
            <person name="Zheng P.-J."/>
            <person name="Zhang X.-J."/>
            <person name="Jia Y."/>
            <person name="Liu Y."/>
            <person name="Niu Y.-X."/>
            <person name="Yu L.-H."/>
            <person name="Chen D.-F."/>
            <person name="Zhang G.-Q."/>
        </authorList>
    </citation>
    <scope>NUCLEOTIDE SEQUENCE</scope>
    <source>
        <tissue evidence="2">Leaf</tissue>
    </source>
</reference>
<feature type="compositionally biased region" description="Basic and acidic residues" evidence="1">
    <location>
        <begin position="470"/>
        <end position="490"/>
    </location>
</feature>
<sequence>MRSEVRLDSAVFQLTPTRTRCDLVVITNGKTEKIASGLLNPFVSHLKTAQDQIRKGGYSIKLEPDPYSDAAWFTKGTVERFVRFVSTPEVLERVNTIESEILQIEEAISSQENDNLGLSTVEEQPRSFGGSGGNMQMNGVDNEKAIILFKTGSHSNPAVTNESKVHEENSKVQLVRVLESRKQVLQKEQAMAFARTAAAGFEMENIAHLMSFAESFGASRLREACSRYMLLWEGKHDSGQWIEVEAAEALSYRSEFPPLNSAGIVFSEDVMKQKVFIDAWSASGRDVSMENNGNATSLDNDRDKKLFSEPQAPHRQPAYEGQIQHPPFSQWPSHSQPNPYFFQPYPMQAMPFYQNYPMDGQFLHSLYPPMEDPKLNIHQSKGKKQHSKYSKDGSSYSDDGTGQNTSEYEEEPPRVRRSDQKAGHSGKKKGVVVIQNLNYIPAKRNEVLGNKSESTSDSETDSIKEMFFDHGGREQKSSESLKRENNHQETTESSNAHGKDEELYIQEAEAGNWQAFQSFLLEAEEKVTSAVDGGIFAGEKEPPLKKAHNKDGPDPIVLSTRDSGNYQEENIMEYDSFSNKGSRTKQAVSTDEFLVATEGRVHLNSQADAQFKEIDVGVGGYRKVISDDFIMYGLEKQMPNKIFSDPLVDFEHEKGNKFDKSSPPNVIDESFVVPSEGRVHFNSQADAEFKEIDVGVGGYRKVISDDFIMYGLEKQIPNKIFSDPLVDFEHEKGNKFDKSSPPNVIDESFVVPCRLGTQDQIGVGTRFAIDMDSEFRSAPQKEKDFLSKATSMVSYEPDDLTLILEHTRESELVGYNQTVDYDIQVPLIAMQVSKKEEDDVLASTNEAFIKSDEVKLKSPQSELEKKRKDTSMRKMTSLRPTTLIEAQKRAEKLRNYKSDLQKLKKEQEEEERRRLESLKRERQKRISSRNGPRAFQSSTNTQQSNLEKSSKVRDSEIGSNLPLQKLPISGSVGSIVSSKDIKTITSNKLNHGVLSLAELKESEKQEGNSVSARIRRLSEPKGSRVHGVPAKSASSSQVIKKALDEDPRSKMIQLDKKNSETMPELKIAADSSYSEVLQNKSTSMQQRVNGGGISMISESYCTETNPEKNPKLSHTDEYPLIEKTVVILENEVVPALHAQTSEGRIDAVVESPRGTKMESATIDVGYAAICASSPIGRVERENQTEDNQNDPINSFEKLVEPAVTEKPYQAPFARASSLEEEAATDNLQYAETTMISTETIKASDLSSLPLPQTAETVEKPQNQKGLRKLWKFGRKGHNSHLMTSS</sequence>
<evidence type="ECO:0000313" key="3">
    <source>
        <dbReference type="Proteomes" id="UP000829196"/>
    </source>
</evidence>
<dbReference type="SMR" id="A0A8T3AGX6"/>
<feature type="region of interest" description="Disordered" evidence="1">
    <location>
        <begin position="855"/>
        <end position="882"/>
    </location>
</feature>
<evidence type="ECO:0000256" key="1">
    <source>
        <dbReference type="SAM" id="MobiDB-lite"/>
    </source>
</evidence>
<dbReference type="OrthoDB" id="2020180at2759"/>
<dbReference type="PANTHER" id="PTHR31008">
    <property type="entry name" value="COP1-INTERACTING PROTEIN-RELATED"/>
    <property type="match status" value="1"/>
</dbReference>
<feature type="compositionally biased region" description="Basic and acidic residues" evidence="1">
    <location>
        <begin position="855"/>
        <end position="872"/>
    </location>
</feature>
<accession>A0A8T3AGX6</accession>
<proteinExistence type="predicted"/>
<evidence type="ECO:0000313" key="2">
    <source>
        <dbReference type="EMBL" id="KAI0493485.1"/>
    </source>
</evidence>
<feature type="region of interest" description="Disordered" evidence="1">
    <location>
        <begin position="1018"/>
        <end position="1037"/>
    </location>
</feature>
<dbReference type="PANTHER" id="PTHR31008:SF2">
    <property type="entry name" value="COP1-INTERACTING PROTEIN-LIKE PROTEIN"/>
    <property type="match status" value="1"/>
</dbReference>
<dbReference type="EMBL" id="JAGYWB010000017">
    <property type="protein sequence ID" value="KAI0493485.1"/>
    <property type="molecule type" value="Genomic_DNA"/>
</dbReference>
<protein>
    <recommendedName>
        <fullName evidence="4">COP1-interacting protein 7</fullName>
    </recommendedName>
</protein>